<feature type="non-terminal residue" evidence="1">
    <location>
        <position position="1"/>
    </location>
</feature>
<dbReference type="EMBL" id="JARAKH010001795">
    <property type="protein sequence ID" value="KAK8372555.1"/>
    <property type="molecule type" value="Genomic_DNA"/>
</dbReference>
<evidence type="ECO:0000313" key="1">
    <source>
        <dbReference type="EMBL" id="KAK8372555.1"/>
    </source>
</evidence>
<protein>
    <submittedName>
        <fullName evidence="1">Uncharacterized protein</fullName>
    </submittedName>
</protein>
<proteinExistence type="predicted"/>
<keyword evidence="2" id="KW-1185">Reference proteome</keyword>
<dbReference type="Proteomes" id="UP001487740">
    <property type="component" value="Unassembled WGS sequence"/>
</dbReference>
<dbReference type="AlphaFoldDB" id="A0AAW0SCJ9"/>
<comment type="caution">
    <text evidence="1">The sequence shown here is derived from an EMBL/GenBank/DDBJ whole genome shotgun (WGS) entry which is preliminary data.</text>
</comment>
<organism evidence="1 2">
    <name type="scientific">Scylla paramamosain</name>
    <name type="common">Mud crab</name>
    <dbReference type="NCBI Taxonomy" id="85552"/>
    <lineage>
        <taxon>Eukaryota</taxon>
        <taxon>Metazoa</taxon>
        <taxon>Ecdysozoa</taxon>
        <taxon>Arthropoda</taxon>
        <taxon>Crustacea</taxon>
        <taxon>Multicrustacea</taxon>
        <taxon>Malacostraca</taxon>
        <taxon>Eumalacostraca</taxon>
        <taxon>Eucarida</taxon>
        <taxon>Decapoda</taxon>
        <taxon>Pleocyemata</taxon>
        <taxon>Brachyura</taxon>
        <taxon>Eubrachyura</taxon>
        <taxon>Portunoidea</taxon>
        <taxon>Portunidae</taxon>
        <taxon>Portuninae</taxon>
        <taxon>Scylla</taxon>
    </lineage>
</organism>
<sequence>ILHAAHPFFLSLKFVGAGGSLLDGAVFVFQFLNLLLQILLDTVGGSSRS</sequence>
<reference evidence="1 2" key="1">
    <citation type="submission" date="2023-03" db="EMBL/GenBank/DDBJ databases">
        <title>High-quality genome of Scylla paramamosain provides insights in environmental adaptation.</title>
        <authorList>
            <person name="Zhang L."/>
        </authorList>
    </citation>
    <scope>NUCLEOTIDE SEQUENCE [LARGE SCALE GENOMIC DNA]</scope>
    <source>
        <strain evidence="1">LZ_2023a</strain>
        <tissue evidence="1">Muscle</tissue>
    </source>
</reference>
<accession>A0AAW0SCJ9</accession>
<name>A0AAW0SCJ9_SCYPA</name>
<evidence type="ECO:0000313" key="2">
    <source>
        <dbReference type="Proteomes" id="UP001487740"/>
    </source>
</evidence>
<gene>
    <name evidence="1" type="ORF">O3P69_016201</name>
</gene>